<sequence>MKTAIALRHIHFEDVGSLDAVLAEHGYQLHYVDATQAPLDTPQIQQADLLIVLGGPVGAYDELVYPFLQGELAAVRQRLQAGTPILGICLGAQLIARALGARVYPLGVKEIGFSPLTLTMAGQQSPLAALRDTPVLHWHGDQFDIPADAVHLASTAIGANQAFAIGSNVLGLQFHLEADVNKLEQWLVGHACELGMAGIDPSKLRADAAALGDRLSQAAREVTGQWLANLTTATHMG</sequence>
<dbReference type="RefSeq" id="WP_186678037.1">
    <property type="nucleotide sequence ID" value="NZ_JABWRZ020000003.1"/>
</dbReference>
<dbReference type="Gene3D" id="3.40.50.880">
    <property type="match status" value="1"/>
</dbReference>
<dbReference type="PANTHER" id="PTHR42695:SF5">
    <property type="entry name" value="GLUTAMINE AMIDOTRANSFERASE YLR126C-RELATED"/>
    <property type="match status" value="1"/>
</dbReference>
<dbReference type="Pfam" id="PF00117">
    <property type="entry name" value="GATase"/>
    <property type="match status" value="1"/>
</dbReference>
<accession>A0ABS6QHE1</accession>
<dbReference type="InterPro" id="IPR017926">
    <property type="entry name" value="GATASE"/>
</dbReference>
<gene>
    <name evidence="2" type="ORF">HU760_022445</name>
</gene>
<dbReference type="SUPFAM" id="SSF52317">
    <property type="entry name" value="Class I glutamine amidotransferase-like"/>
    <property type="match status" value="1"/>
</dbReference>
<dbReference type="PROSITE" id="PS51274">
    <property type="entry name" value="GATASE_COBBQ"/>
    <property type="match status" value="1"/>
</dbReference>
<keyword evidence="2" id="KW-0315">Glutamine amidotransferase</keyword>
<dbReference type="PROSITE" id="PS51273">
    <property type="entry name" value="GATASE_TYPE_1"/>
    <property type="match status" value="1"/>
</dbReference>
<dbReference type="Proteomes" id="UP000609530">
    <property type="component" value="Unassembled WGS sequence"/>
</dbReference>
<feature type="domain" description="Glutamine amidotransferase" evidence="1">
    <location>
        <begin position="20"/>
        <end position="181"/>
    </location>
</feature>
<dbReference type="CDD" id="cd01741">
    <property type="entry name" value="GATase1_1"/>
    <property type="match status" value="1"/>
</dbReference>
<dbReference type="InterPro" id="IPR044992">
    <property type="entry name" value="ChyE-like"/>
</dbReference>
<dbReference type="NCBIfam" id="NF005458">
    <property type="entry name" value="PRK07053.1"/>
    <property type="match status" value="1"/>
</dbReference>
<reference evidence="2 3" key="1">
    <citation type="journal article" date="2020" name="Microorganisms">
        <title>Reliable Identification of Environmental Pseudomonas Isolates Using the rpoD Gene.</title>
        <authorList>
            <consortium name="The Broad Institute Genome Sequencing Platform"/>
            <person name="Girard L."/>
            <person name="Lood C."/>
            <person name="Rokni-Zadeh H."/>
            <person name="van Noort V."/>
            <person name="Lavigne R."/>
            <person name="De Mot R."/>
        </authorList>
    </citation>
    <scope>NUCLEOTIDE SEQUENCE [LARGE SCALE GENOMIC DNA]</scope>
    <source>
        <strain evidence="2 3">RD9SR1</strain>
    </source>
</reference>
<name>A0ABS6QHE1_9PSED</name>
<protein>
    <submittedName>
        <fullName evidence="2">Glutamine amidotransferase</fullName>
    </submittedName>
</protein>
<evidence type="ECO:0000259" key="1">
    <source>
        <dbReference type="Pfam" id="PF00117"/>
    </source>
</evidence>
<organism evidence="2 3">
    <name type="scientific">Pseudomonas oryzicola</name>
    <dbReference type="NCBI Taxonomy" id="485876"/>
    <lineage>
        <taxon>Bacteria</taxon>
        <taxon>Pseudomonadati</taxon>
        <taxon>Pseudomonadota</taxon>
        <taxon>Gammaproteobacteria</taxon>
        <taxon>Pseudomonadales</taxon>
        <taxon>Pseudomonadaceae</taxon>
        <taxon>Pseudomonas</taxon>
    </lineage>
</organism>
<comment type="caution">
    <text evidence="2">The sequence shown here is derived from an EMBL/GenBank/DDBJ whole genome shotgun (WGS) entry which is preliminary data.</text>
</comment>
<keyword evidence="3" id="KW-1185">Reference proteome</keyword>
<evidence type="ECO:0000313" key="3">
    <source>
        <dbReference type="Proteomes" id="UP000609530"/>
    </source>
</evidence>
<dbReference type="EMBL" id="JABWRZ020000003">
    <property type="protein sequence ID" value="MBV4493344.1"/>
    <property type="molecule type" value="Genomic_DNA"/>
</dbReference>
<proteinExistence type="predicted"/>
<evidence type="ECO:0000313" key="2">
    <source>
        <dbReference type="EMBL" id="MBV4493344.1"/>
    </source>
</evidence>
<dbReference type="InterPro" id="IPR029062">
    <property type="entry name" value="Class_I_gatase-like"/>
</dbReference>
<dbReference type="PANTHER" id="PTHR42695">
    <property type="entry name" value="GLUTAMINE AMIDOTRANSFERASE YLR126C-RELATED"/>
    <property type="match status" value="1"/>
</dbReference>